<dbReference type="InterPro" id="IPR012951">
    <property type="entry name" value="BBE"/>
</dbReference>
<keyword evidence="8" id="KW-1185">Reference proteome</keyword>
<name>A0ABU8V3W1_9NEIS</name>
<gene>
    <name evidence="7" type="ORF">QCL97_014130</name>
</gene>
<reference evidence="7 8" key="1">
    <citation type="submission" date="2023-12" db="EMBL/GenBank/DDBJ databases">
        <title>Evaluation and characterization of a potential secondary metabolite violacein from indigenous Chromobacterium amazonense SAM215.</title>
        <authorList>
            <person name="Tarafdar M.R."/>
            <person name="Abedin S.M."/>
            <person name="Atiqua A."/>
            <person name="Saha A."/>
            <person name="Khan S.N."/>
        </authorList>
    </citation>
    <scope>NUCLEOTIDE SEQUENCE [LARGE SCALE GENOMIC DNA]</scope>
    <source>
        <strain evidence="7 8">SAM215</strain>
    </source>
</reference>
<dbReference type="Gene3D" id="3.40.462.20">
    <property type="match status" value="1"/>
</dbReference>
<evidence type="ECO:0000256" key="3">
    <source>
        <dbReference type="ARBA" id="ARBA00022630"/>
    </source>
</evidence>
<dbReference type="InterPro" id="IPR036318">
    <property type="entry name" value="FAD-bd_PCMH-like_sf"/>
</dbReference>
<dbReference type="InterPro" id="IPR016169">
    <property type="entry name" value="FAD-bd_PCMH_sub2"/>
</dbReference>
<dbReference type="Proteomes" id="UP001224516">
    <property type="component" value="Unassembled WGS sequence"/>
</dbReference>
<accession>A0ABU8V3W1</accession>
<comment type="cofactor">
    <cofactor evidence="1">
        <name>FAD</name>
        <dbReference type="ChEBI" id="CHEBI:57692"/>
    </cofactor>
</comment>
<evidence type="ECO:0000313" key="8">
    <source>
        <dbReference type="Proteomes" id="UP001224516"/>
    </source>
</evidence>
<keyword evidence="4" id="KW-0274">FAD</keyword>
<dbReference type="RefSeq" id="WP_307910043.1">
    <property type="nucleotide sequence ID" value="NZ_JAVFJF020000030.1"/>
</dbReference>
<keyword evidence="3" id="KW-0285">Flavoprotein</keyword>
<comment type="similarity">
    <text evidence="2">Belongs to the oxygen-dependent FAD-linked oxidoreductase family.</text>
</comment>
<evidence type="ECO:0000256" key="5">
    <source>
        <dbReference type="ARBA" id="ARBA00023002"/>
    </source>
</evidence>
<dbReference type="PROSITE" id="PS51387">
    <property type="entry name" value="FAD_PCMH"/>
    <property type="match status" value="1"/>
</dbReference>
<keyword evidence="5" id="KW-0560">Oxidoreductase</keyword>
<evidence type="ECO:0000313" key="7">
    <source>
        <dbReference type="EMBL" id="MEJ8675870.1"/>
    </source>
</evidence>
<protein>
    <submittedName>
        <fullName evidence="7">BBE domain-containing protein</fullName>
    </submittedName>
</protein>
<feature type="domain" description="FAD-binding PCMH-type" evidence="6">
    <location>
        <begin position="26"/>
        <end position="209"/>
    </location>
</feature>
<dbReference type="Gene3D" id="3.30.465.10">
    <property type="match status" value="1"/>
</dbReference>
<dbReference type="EMBL" id="JAVFJF020000030">
    <property type="protein sequence ID" value="MEJ8675870.1"/>
    <property type="molecule type" value="Genomic_DNA"/>
</dbReference>
<dbReference type="InterPro" id="IPR050416">
    <property type="entry name" value="FAD-linked_Oxidoreductase"/>
</dbReference>
<evidence type="ECO:0000256" key="1">
    <source>
        <dbReference type="ARBA" id="ARBA00001974"/>
    </source>
</evidence>
<dbReference type="InterPro" id="IPR016166">
    <property type="entry name" value="FAD-bd_PCMH"/>
</dbReference>
<organism evidence="7 8">
    <name type="scientific">Chromobacterium amazonense</name>
    <dbReference type="NCBI Taxonomy" id="1382803"/>
    <lineage>
        <taxon>Bacteria</taxon>
        <taxon>Pseudomonadati</taxon>
        <taxon>Pseudomonadota</taxon>
        <taxon>Betaproteobacteria</taxon>
        <taxon>Neisseriales</taxon>
        <taxon>Chromobacteriaceae</taxon>
        <taxon>Chromobacterium</taxon>
    </lineage>
</organism>
<dbReference type="InterPro" id="IPR006094">
    <property type="entry name" value="Oxid_FAD_bind_N"/>
</dbReference>
<dbReference type="PANTHER" id="PTHR42973:SF39">
    <property type="entry name" value="FAD-BINDING PCMH-TYPE DOMAIN-CONTAINING PROTEIN"/>
    <property type="match status" value="1"/>
</dbReference>
<proteinExistence type="inferred from homology"/>
<sequence length="530" mass="59568">MKQTPTRGGDQPLILSDKQGFDRRWFAPNLKAVYVPSRYEQVEEYVASALSEFGHDVKIASGRHCYENFVYNDSTRAIIDMSAINQAGFDAERNAYFVDAGCENWSAYRVLLNRYGKTLPAGSCYSVGAGGHISGGGYGLLSRLHGLTVDHLSAVDIVTWDAALGQAKLRHVSEHSSSQEERDLFWALRGAGCGNFGVIVRYYFAKLPDAPDYATQWSFAWDWDKIDQMTFDRLLDLYAEICAGMPNTDFSLLKLNHVSNGQIGLLVQFAALPGVSFQQHCQQVDARVRALEKRFAAIAPAAALQRPMGGHPGWMHTTHSHLNPQHLTYLEALQTVNGSGPNQFGKYKSAYMNKAFPSCQKHQIYTWLHHQPEGMDKDALKQSLLQVDSYGGVINEYSSAATPVPQRSSIMKLQYQTYWNNDSLPGQRHGGSSREQAQAHLDWINGFYLSVYADYGGTPNPQNDKDGVVDGCYYNYPDCDLGTHENGKIDQAMELYFQENYRRAPRNLVQVKQQWDPQNYFRHAQSIPVK</sequence>
<dbReference type="PANTHER" id="PTHR42973">
    <property type="entry name" value="BINDING OXIDOREDUCTASE, PUTATIVE (AFU_ORTHOLOGUE AFUA_1G17690)-RELATED"/>
    <property type="match status" value="1"/>
</dbReference>
<evidence type="ECO:0000256" key="4">
    <source>
        <dbReference type="ARBA" id="ARBA00022827"/>
    </source>
</evidence>
<dbReference type="Pfam" id="PF01565">
    <property type="entry name" value="FAD_binding_4"/>
    <property type="match status" value="1"/>
</dbReference>
<dbReference type="SUPFAM" id="SSF56176">
    <property type="entry name" value="FAD-binding/transporter-associated domain-like"/>
    <property type="match status" value="1"/>
</dbReference>
<comment type="caution">
    <text evidence="7">The sequence shown here is derived from an EMBL/GenBank/DDBJ whole genome shotgun (WGS) entry which is preliminary data.</text>
</comment>
<evidence type="ECO:0000259" key="6">
    <source>
        <dbReference type="PROSITE" id="PS51387"/>
    </source>
</evidence>
<dbReference type="Pfam" id="PF08031">
    <property type="entry name" value="BBE"/>
    <property type="match status" value="1"/>
</dbReference>
<evidence type="ECO:0000256" key="2">
    <source>
        <dbReference type="ARBA" id="ARBA00005466"/>
    </source>
</evidence>